<dbReference type="RefSeq" id="WP_108788070.1">
    <property type="nucleotide sequence ID" value="NZ_ONZG01000006.1"/>
</dbReference>
<keyword evidence="1" id="KW-0812">Transmembrane</keyword>
<keyword evidence="1" id="KW-0472">Membrane</keyword>
<dbReference type="EC" id="2.3.1.12" evidence="3"/>
<dbReference type="PANTHER" id="PTHR43194:SF2">
    <property type="entry name" value="PEROXISOMAL MEMBRANE PROTEIN LPX1"/>
    <property type="match status" value="1"/>
</dbReference>
<dbReference type="AlphaFoldDB" id="A0A2R8C9E2"/>
<dbReference type="PANTHER" id="PTHR43194">
    <property type="entry name" value="HYDROLASE ALPHA/BETA FOLD FAMILY"/>
    <property type="match status" value="1"/>
</dbReference>
<dbReference type="GO" id="GO:0004742">
    <property type="term" value="F:dihydrolipoyllysine-residue acetyltransferase activity"/>
    <property type="evidence" value="ECO:0007669"/>
    <property type="project" value="UniProtKB-EC"/>
</dbReference>
<protein>
    <submittedName>
        <fullName evidence="3">Dihydrolipoyllysine-residue acetyltransferase component of acetoin cleaving system</fullName>
        <ecNumber evidence="3">2.3.1.12</ecNumber>
    </submittedName>
</protein>
<dbReference type="OrthoDB" id="9815441at2"/>
<dbReference type="PRINTS" id="PR00111">
    <property type="entry name" value="ABHYDROLASE"/>
</dbReference>
<dbReference type="InterPro" id="IPR029058">
    <property type="entry name" value="AB_hydrolase_fold"/>
</dbReference>
<name>A0A2R8C9E2_9RHOB</name>
<evidence type="ECO:0000256" key="1">
    <source>
        <dbReference type="SAM" id="Phobius"/>
    </source>
</evidence>
<gene>
    <name evidence="3" type="primary">acoC_1</name>
    <name evidence="3" type="ORF">TRM7615_02563</name>
</gene>
<keyword evidence="1" id="KW-1133">Transmembrane helix</keyword>
<keyword evidence="3" id="KW-0012">Acyltransferase</keyword>
<reference evidence="4" key="1">
    <citation type="submission" date="2018-03" db="EMBL/GenBank/DDBJ databases">
        <authorList>
            <person name="Rodrigo-Torres L."/>
            <person name="Arahal R. D."/>
            <person name="Lucena T."/>
        </authorList>
    </citation>
    <scope>NUCLEOTIDE SEQUENCE [LARGE SCALE GENOMIC DNA]</scope>
    <source>
        <strain evidence="4">CECT 7615</strain>
    </source>
</reference>
<dbReference type="EMBL" id="ONZG01000006">
    <property type="protein sequence ID" value="SPJ29051.1"/>
    <property type="molecule type" value="Genomic_DNA"/>
</dbReference>
<dbReference type="Pfam" id="PF00561">
    <property type="entry name" value="Abhydrolase_1"/>
    <property type="match status" value="1"/>
</dbReference>
<dbReference type="InterPro" id="IPR050228">
    <property type="entry name" value="Carboxylesterase_BioH"/>
</dbReference>
<dbReference type="SUPFAM" id="SSF53474">
    <property type="entry name" value="alpha/beta-Hydrolases"/>
    <property type="match status" value="1"/>
</dbReference>
<feature type="transmembrane region" description="Helical" evidence="1">
    <location>
        <begin position="6"/>
        <end position="25"/>
    </location>
</feature>
<dbReference type="Proteomes" id="UP000244898">
    <property type="component" value="Unassembled WGS sequence"/>
</dbReference>
<dbReference type="Gene3D" id="3.40.50.1820">
    <property type="entry name" value="alpha/beta hydrolase"/>
    <property type="match status" value="1"/>
</dbReference>
<dbReference type="InterPro" id="IPR000073">
    <property type="entry name" value="AB_hydrolase_1"/>
</dbReference>
<evidence type="ECO:0000259" key="2">
    <source>
        <dbReference type="Pfam" id="PF00561"/>
    </source>
</evidence>
<proteinExistence type="predicted"/>
<organism evidence="3 4">
    <name type="scientific">Falsiruegeria mediterranea M17</name>
    <dbReference type="NCBI Taxonomy" id="1200281"/>
    <lineage>
        <taxon>Bacteria</taxon>
        <taxon>Pseudomonadati</taxon>
        <taxon>Pseudomonadota</taxon>
        <taxon>Alphaproteobacteria</taxon>
        <taxon>Rhodobacterales</taxon>
        <taxon>Roseobacteraceae</taxon>
        <taxon>Falsiruegeria</taxon>
    </lineage>
</organism>
<evidence type="ECO:0000313" key="4">
    <source>
        <dbReference type="Proteomes" id="UP000244898"/>
    </source>
</evidence>
<evidence type="ECO:0000313" key="3">
    <source>
        <dbReference type="EMBL" id="SPJ29051.1"/>
    </source>
</evidence>
<feature type="domain" description="AB hydrolase-1" evidence="2">
    <location>
        <begin position="63"/>
        <end position="302"/>
    </location>
</feature>
<accession>A0A2R8C9E2</accession>
<keyword evidence="4" id="KW-1185">Reference proteome</keyword>
<sequence>MSLLAAILLTILILVVGLPLFFYLWTKRLARMGEQLVPQAGDVIPVRGGGIHYVEMGNPRKQTLVMIHGLSGQLQHFTYALAQDLAQDHHVIALDRPGCGYSPRDDDALAELPEQARMIGEFFDKKGIKDPVLVGHSLGGAVSLAIALQRPRDIAALALICPLTHPVDSAAPAFKPLEIRSPRVRRWIGNTIAVPMGKRAAAETLRMVFAPESCPEDFLEKAGGALGLRPQAFVTASADLVWAEQSIRAQADQYPHLRTPGGVLFGARDPIVPAKDHGPTMTQYGLSYQSLEGRGHMIPITDPDACSEFIRGISVMARIPATLVK</sequence>
<keyword evidence="3" id="KW-0808">Transferase</keyword>